<dbReference type="InterPro" id="IPR013087">
    <property type="entry name" value="Znf_C2H2_type"/>
</dbReference>
<keyword evidence="4" id="KW-0677">Repeat</keyword>
<dbReference type="PROSITE" id="PS50157">
    <property type="entry name" value="ZINC_FINGER_C2H2_2"/>
    <property type="match status" value="14"/>
</dbReference>
<dbReference type="FunFam" id="3.30.160.60:FF:001182">
    <property type="entry name" value="Zinc finger, C2H2 type"/>
    <property type="match status" value="1"/>
</dbReference>
<dbReference type="FunFam" id="3.30.160.60:FF:000145">
    <property type="entry name" value="Zinc finger protein 574"/>
    <property type="match status" value="1"/>
</dbReference>
<feature type="domain" description="C2H2-type" evidence="13">
    <location>
        <begin position="667"/>
        <end position="695"/>
    </location>
</feature>
<feature type="domain" description="C2H2-type" evidence="13">
    <location>
        <begin position="581"/>
        <end position="608"/>
    </location>
</feature>
<comment type="subcellular location">
    <subcellularLocation>
        <location evidence="1">Nucleus</location>
    </subcellularLocation>
</comment>
<dbReference type="FunFam" id="3.30.160.60:FF:000446">
    <property type="entry name" value="Zinc finger protein"/>
    <property type="match status" value="1"/>
</dbReference>
<feature type="region of interest" description="Disordered" evidence="12">
    <location>
        <begin position="100"/>
        <end position="266"/>
    </location>
</feature>
<dbReference type="InterPro" id="IPR050636">
    <property type="entry name" value="C2H2-ZF_domain-containing"/>
</dbReference>
<feature type="domain" description="C2H2-type" evidence="13">
    <location>
        <begin position="872"/>
        <end position="900"/>
    </location>
</feature>
<evidence type="ECO:0000256" key="4">
    <source>
        <dbReference type="ARBA" id="ARBA00022737"/>
    </source>
</evidence>
<dbReference type="PROSITE" id="PS00028">
    <property type="entry name" value="ZINC_FINGER_C2H2_1"/>
    <property type="match status" value="13"/>
</dbReference>
<feature type="domain" description="C2H2-type" evidence="13">
    <location>
        <begin position="637"/>
        <end position="664"/>
    </location>
</feature>
<dbReference type="FunFam" id="3.30.160.60:FF:001370">
    <property type="entry name" value="Zinc finger protein"/>
    <property type="match status" value="1"/>
</dbReference>
<dbReference type="FunFam" id="3.30.160.60:FF:000290">
    <property type="entry name" value="Zinc finger protein 697 isoform X1"/>
    <property type="match status" value="1"/>
</dbReference>
<dbReference type="Pfam" id="PF00096">
    <property type="entry name" value="zf-C2H2"/>
    <property type="match status" value="9"/>
</dbReference>
<dbReference type="PANTHER" id="PTHR47772:SF13">
    <property type="entry name" value="GASTRULA ZINC FINGER PROTEIN XLCGF49.1-LIKE-RELATED"/>
    <property type="match status" value="1"/>
</dbReference>
<feature type="compositionally biased region" description="Basic residues" evidence="12">
    <location>
        <begin position="146"/>
        <end position="157"/>
    </location>
</feature>
<feature type="domain" description="C2H2-type" evidence="13">
    <location>
        <begin position="815"/>
        <end position="843"/>
    </location>
</feature>
<comment type="similarity">
    <text evidence="2">Belongs to the krueppel C2H2-type zinc-finger protein family.</text>
</comment>
<feature type="region of interest" description="Disordered" evidence="12">
    <location>
        <begin position="1050"/>
        <end position="1084"/>
    </location>
</feature>
<evidence type="ECO:0000256" key="2">
    <source>
        <dbReference type="ARBA" id="ARBA00006991"/>
    </source>
</evidence>
<feature type="region of interest" description="Disordered" evidence="12">
    <location>
        <begin position="286"/>
        <end position="309"/>
    </location>
</feature>
<dbReference type="GO" id="GO:0005634">
    <property type="term" value="C:nucleus"/>
    <property type="evidence" value="ECO:0007669"/>
    <property type="project" value="UniProtKB-SubCell"/>
</dbReference>
<keyword evidence="9" id="KW-0804">Transcription</keyword>
<feature type="domain" description="C2H2-type" evidence="13">
    <location>
        <begin position="755"/>
        <end position="782"/>
    </location>
</feature>
<dbReference type="AlphaFoldDB" id="A0AAD9IZ56"/>
<feature type="compositionally biased region" description="Basic and acidic residues" evidence="12">
    <location>
        <begin position="354"/>
        <end position="368"/>
    </location>
</feature>
<comment type="caution">
    <text evidence="14">The sequence shown here is derived from an EMBL/GenBank/DDBJ whole genome shotgun (WGS) entry which is preliminary data.</text>
</comment>
<evidence type="ECO:0000256" key="8">
    <source>
        <dbReference type="ARBA" id="ARBA00023125"/>
    </source>
</evidence>
<keyword evidence="10" id="KW-0539">Nucleus</keyword>
<feature type="compositionally biased region" description="Basic and acidic residues" evidence="12">
    <location>
        <begin position="118"/>
        <end position="142"/>
    </location>
</feature>
<dbReference type="PANTHER" id="PTHR47772">
    <property type="entry name" value="ZINC FINGER PROTEIN 200"/>
    <property type="match status" value="1"/>
</dbReference>
<gene>
    <name evidence="14" type="ORF">LSH36_829g00020</name>
</gene>
<feature type="compositionally biased region" description="Basic and acidic residues" evidence="12">
    <location>
        <begin position="431"/>
        <end position="465"/>
    </location>
</feature>
<dbReference type="InterPro" id="IPR036236">
    <property type="entry name" value="Znf_C2H2_sf"/>
</dbReference>
<evidence type="ECO:0000256" key="3">
    <source>
        <dbReference type="ARBA" id="ARBA00022723"/>
    </source>
</evidence>
<keyword evidence="6" id="KW-0862">Zinc</keyword>
<reference evidence="14" key="1">
    <citation type="journal article" date="2023" name="Mol. Biol. Evol.">
        <title>Third-Generation Sequencing Reveals the Adaptive Role of the Epigenome in Three Deep-Sea Polychaetes.</title>
        <authorList>
            <person name="Perez M."/>
            <person name="Aroh O."/>
            <person name="Sun Y."/>
            <person name="Lan Y."/>
            <person name="Juniper S.K."/>
            <person name="Young C.R."/>
            <person name="Angers B."/>
            <person name="Qian P.Y."/>
        </authorList>
    </citation>
    <scope>NUCLEOTIDE SEQUENCE</scope>
    <source>
        <strain evidence="14">P08H-3</strain>
    </source>
</reference>
<dbReference type="SMART" id="SM00355">
    <property type="entry name" value="ZnF_C2H2"/>
    <property type="match status" value="18"/>
</dbReference>
<dbReference type="GO" id="GO:0003690">
    <property type="term" value="F:double-stranded DNA binding"/>
    <property type="evidence" value="ECO:0007669"/>
    <property type="project" value="UniProtKB-ARBA"/>
</dbReference>
<dbReference type="FunFam" id="3.30.160.60:FF:000450">
    <property type="entry name" value="PR domain zinc finger protein 14"/>
    <property type="match status" value="1"/>
</dbReference>
<feature type="domain" description="C2H2-type" evidence="13">
    <location>
        <begin position="957"/>
        <end position="984"/>
    </location>
</feature>
<dbReference type="FunFam" id="3.30.160.60:FF:000624">
    <property type="entry name" value="zinc finger protein 697"/>
    <property type="match status" value="1"/>
</dbReference>
<feature type="domain" description="C2H2-type" evidence="13">
    <location>
        <begin position="609"/>
        <end position="636"/>
    </location>
</feature>
<feature type="region of interest" description="Disordered" evidence="12">
    <location>
        <begin position="326"/>
        <end position="502"/>
    </location>
</feature>
<evidence type="ECO:0000256" key="1">
    <source>
        <dbReference type="ARBA" id="ARBA00004123"/>
    </source>
</evidence>
<evidence type="ECO:0000256" key="10">
    <source>
        <dbReference type="ARBA" id="ARBA00023242"/>
    </source>
</evidence>
<dbReference type="GO" id="GO:0008270">
    <property type="term" value="F:zinc ion binding"/>
    <property type="evidence" value="ECO:0007669"/>
    <property type="project" value="UniProtKB-KW"/>
</dbReference>
<feature type="domain" description="C2H2-type" evidence="13">
    <location>
        <begin position="525"/>
        <end position="552"/>
    </location>
</feature>
<feature type="compositionally biased region" description="Basic and acidic residues" evidence="12">
    <location>
        <begin position="1050"/>
        <end position="1067"/>
    </location>
</feature>
<keyword evidence="5 11" id="KW-0863">Zinc-finger</keyword>
<keyword evidence="7" id="KW-0805">Transcription regulation</keyword>
<evidence type="ECO:0000313" key="14">
    <source>
        <dbReference type="EMBL" id="KAK2143592.1"/>
    </source>
</evidence>
<keyword evidence="8" id="KW-0238">DNA-binding</keyword>
<accession>A0AAD9IZ56</accession>
<feature type="domain" description="C2H2-type" evidence="13">
    <location>
        <begin position="929"/>
        <end position="956"/>
    </location>
</feature>
<dbReference type="FunFam" id="3.30.160.60:FF:000295">
    <property type="entry name" value="zinc finger protein 19"/>
    <property type="match status" value="1"/>
</dbReference>
<dbReference type="EMBL" id="JAODUP010000829">
    <property type="protein sequence ID" value="KAK2143592.1"/>
    <property type="molecule type" value="Genomic_DNA"/>
</dbReference>
<evidence type="ECO:0000256" key="11">
    <source>
        <dbReference type="PROSITE-ProRule" id="PRU00042"/>
    </source>
</evidence>
<protein>
    <recommendedName>
        <fullName evidence="13">C2H2-type domain-containing protein</fullName>
    </recommendedName>
</protein>
<name>A0AAD9IZ56_9ANNE</name>
<feature type="domain" description="C2H2-type" evidence="13">
    <location>
        <begin position="553"/>
        <end position="580"/>
    </location>
</feature>
<dbReference type="Gene3D" id="3.30.160.60">
    <property type="entry name" value="Classic Zinc Finger"/>
    <property type="match status" value="14"/>
</dbReference>
<evidence type="ECO:0000256" key="5">
    <source>
        <dbReference type="ARBA" id="ARBA00022771"/>
    </source>
</evidence>
<keyword evidence="3" id="KW-0479">Metal-binding</keyword>
<evidence type="ECO:0000256" key="7">
    <source>
        <dbReference type="ARBA" id="ARBA00023015"/>
    </source>
</evidence>
<organism evidence="14 15">
    <name type="scientific">Paralvinella palmiformis</name>
    <dbReference type="NCBI Taxonomy" id="53620"/>
    <lineage>
        <taxon>Eukaryota</taxon>
        <taxon>Metazoa</taxon>
        <taxon>Spiralia</taxon>
        <taxon>Lophotrochozoa</taxon>
        <taxon>Annelida</taxon>
        <taxon>Polychaeta</taxon>
        <taxon>Sedentaria</taxon>
        <taxon>Canalipalpata</taxon>
        <taxon>Terebellida</taxon>
        <taxon>Terebelliformia</taxon>
        <taxon>Alvinellidae</taxon>
        <taxon>Paralvinella</taxon>
    </lineage>
</organism>
<proteinExistence type="inferred from homology"/>
<feature type="compositionally biased region" description="Polar residues" evidence="12">
    <location>
        <begin position="286"/>
        <end position="296"/>
    </location>
</feature>
<feature type="compositionally biased region" description="Basic and acidic residues" evidence="12">
    <location>
        <begin position="396"/>
        <end position="412"/>
    </location>
</feature>
<dbReference type="SUPFAM" id="SSF57667">
    <property type="entry name" value="beta-beta-alpha zinc fingers"/>
    <property type="match status" value="9"/>
</dbReference>
<keyword evidence="15" id="KW-1185">Reference proteome</keyword>
<feature type="compositionally biased region" description="Basic residues" evidence="12">
    <location>
        <begin position="369"/>
        <end position="395"/>
    </location>
</feature>
<dbReference type="FunFam" id="3.30.160.60:FF:001049">
    <property type="entry name" value="zinc finger protein 319"/>
    <property type="match status" value="1"/>
</dbReference>
<dbReference type="Proteomes" id="UP001208570">
    <property type="component" value="Unassembled WGS sequence"/>
</dbReference>
<sequence length="1128" mass="127953">MTAVNNCFEIGTKVPPEGHQQDFVRTSSNQWSNGSSAKVFIPTRRKTKQPVHRTLTAVQICQNDGVKTLSGCGEHIAEDNNVNGLTRIPQTSVVAGHGRVADGTKSADNSELNVGDVDVSRVRDGSKASEAKSKTERPELKSSRSSSKKTKTKKKTGHTAARDSGKHPVAKRRKRQSLSEMEKSSELIQSDKMSKNETVESPSCSVRSRSSLNEPVKSSGEKSGVDADIVEESPSQDVRGDSVSGCEPDDTRRSLPSKAGRGKSLGKLTPEEIDILNMFDEVELSDQSHSNITTPKGSPPLARCSPTKPGDNVVIGCVRIVNATSAEMESRKAKKRKVQSWIRNADDDDLPCDVNDKQISEKEPADRLKGKKRHLGKSVGKRRSKKVAGTPKKRVRTEEKEQQEKRSKKDQDVYSIGRVMTRTRSKGVRMSTDKDDKKRDGAEMKTKNDHVSDTAKSRDGPRAPELRTNSRNGRTRLSHDRNTKLCNPGKDRRSGNSNEEDAEMVDHKVKGANPRNSCFDSSKKYTCEYCSYTAQSSSHIMVHTRTHTGERPFKCKVCKKGFIQQSALRVHLRIHSNMRPYSCGFCKSAFRTSGHLSDHLRIHTGERPYMCITCRKTFRISSHLQAHIRIHNNDRAYKCKVCNKAFIQSSQLKIHEKTHNRQVEAIYGCDLCKKKFLVPWNLQLHMRAVHSQGHKPFKCDKCEKAFTIKAYLARHKKSVHGSLKFSLSSCPVCSKQLSKFSMRRHMLTHATEKKYVCKMCSKGFNFSHSLLVHLRVHTENISCHCPICDVVFDDLAGMRQHMKKQHRVDPWDKKFWCTTCNRCFFNKGMLSRHRREVHTAQRLYACDICGKAFKNERNLRQHMKGHDKNTFIQCEFCDKCFSQRGNLKIHVRTVHNKIKDFTCSLCAAKFATKRNLLQHVRTHTGEKPFKCQYCPKQFTQGSSLNRHEMTHTGERPFKCEKCQKSFVQKIHLVGHMKTHRTEKCPFCDKSIPLRANFATHLTDHLQHGRYVCPPCNKGFDDRELFVEHCKNVCKVDGVVTSLIVKTLARQEKRDSPKAPLARNERLRNKQPVASRKRRSARKDRVALGLEPLDLSVDQNSNKLGTDQKPLTHTYAITDSNKQIVLQQL</sequence>
<evidence type="ECO:0000256" key="6">
    <source>
        <dbReference type="ARBA" id="ARBA00022833"/>
    </source>
</evidence>
<feature type="domain" description="C2H2-type" evidence="13">
    <location>
        <begin position="901"/>
        <end position="928"/>
    </location>
</feature>
<feature type="domain" description="C2H2-type" evidence="13">
    <location>
        <begin position="844"/>
        <end position="866"/>
    </location>
</feature>
<evidence type="ECO:0000259" key="13">
    <source>
        <dbReference type="PROSITE" id="PS50157"/>
    </source>
</evidence>
<evidence type="ECO:0000256" key="9">
    <source>
        <dbReference type="ARBA" id="ARBA00023163"/>
    </source>
</evidence>
<feature type="compositionally biased region" description="Basic and acidic residues" evidence="12">
    <location>
        <begin position="477"/>
        <end position="494"/>
    </location>
</feature>
<feature type="domain" description="C2H2-type" evidence="13">
    <location>
        <begin position="697"/>
        <end position="725"/>
    </location>
</feature>
<evidence type="ECO:0000256" key="12">
    <source>
        <dbReference type="SAM" id="MobiDB-lite"/>
    </source>
</evidence>
<feature type="compositionally biased region" description="Low complexity" evidence="12">
    <location>
        <begin position="201"/>
        <end position="211"/>
    </location>
</feature>
<evidence type="ECO:0000313" key="15">
    <source>
        <dbReference type="Proteomes" id="UP001208570"/>
    </source>
</evidence>